<reference evidence="2" key="1">
    <citation type="submission" date="2018-02" db="EMBL/GenBank/DDBJ databases">
        <authorList>
            <person name="Hausmann B."/>
        </authorList>
    </citation>
    <scope>NUCLEOTIDE SEQUENCE [LARGE SCALE GENOMIC DNA]</scope>
    <source>
        <strain evidence="2">Peat soil MAG SbF1</strain>
    </source>
</reference>
<gene>
    <name evidence="1" type="ORF">SBF1_170008</name>
</gene>
<dbReference type="EMBL" id="OMOF01000079">
    <property type="protein sequence ID" value="SPF36870.1"/>
    <property type="molecule type" value="Genomic_DNA"/>
</dbReference>
<dbReference type="AlphaFoldDB" id="A0A2U3KBE8"/>
<accession>A0A2U3KBE8</accession>
<protein>
    <submittedName>
        <fullName evidence="1">Uncharacterized protein</fullName>
    </submittedName>
</protein>
<organism evidence="1 2">
    <name type="scientific">Candidatus Desulfosporosinus infrequens</name>
    <dbReference type="NCBI Taxonomy" id="2043169"/>
    <lineage>
        <taxon>Bacteria</taxon>
        <taxon>Bacillati</taxon>
        <taxon>Bacillota</taxon>
        <taxon>Clostridia</taxon>
        <taxon>Eubacteriales</taxon>
        <taxon>Desulfitobacteriaceae</taxon>
        <taxon>Desulfosporosinus</taxon>
    </lineage>
</organism>
<dbReference type="Proteomes" id="UP000238916">
    <property type="component" value="Unassembled WGS sequence"/>
</dbReference>
<evidence type="ECO:0000313" key="2">
    <source>
        <dbReference type="Proteomes" id="UP000238916"/>
    </source>
</evidence>
<name>A0A2U3KBE8_9FIRM</name>
<proteinExistence type="predicted"/>
<sequence length="49" mass="5405">MRAIFSAGLRGEGVYESVGTSADKKGFTDIGYWDSYPKHHWLPASSQSL</sequence>
<evidence type="ECO:0000313" key="1">
    <source>
        <dbReference type="EMBL" id="SPF36870.1"/>
    </source>
</evidence>